<dbReference type="PANTHER" id="PTHR37984">
    <property type="entry name" value="PROTEIN CBG26694"/>
    <property type="match status" value="1"/>
</dbReference>
<dbReference type="PROSITE" id="PS50158">
    <property type="entry name" value="ZF_CCHC"/>
    <property type="match status" value="2"/>
</dbReference>
<dbReference type="InterPro" id="IPR043128">
    <property type="entry name" value="Rev_trsase/Diguanyl_cyclase"/>
</dbReference>
<dbReference type="Pfam" id="PF17921">
    <property type="entry name" value="Integrase_H2C2"/>
    <property type="match status" value="1"/>
</dbReference>
<dbReference type="Gene3D" id="1.10.340.70">
    <property type="match status" value="1"/>
</dbReference>
<comment type="caution">
    <text evidence="8">The sequence shown here is derived from an EMBL/GenBank/DDBJ whole genome shotgun (WGS) entry which is preliminary data.</text>
</comment>
<dbReference type="Gene3D" id="3.30.70.270">
    <property type="match status" value="1"/>
</dbReference>
<dbReference type="InterPro" id="IPR012337">
    <property type="entry name" value="RNaseH-like_sf"/>
</dbReference>
<evidence type="ECO:0000313" key="9">
    <source>
        <dbReference type="Proteomes" id="UP001172457"/>
    </source>
</evidence>
<keyword evidence="4" id="KW-0511">Multifunctional enzyme</keyword>
<dbReference type="InterPro" id="IPR041588">
    <property type="entry name" value="Integrase_H2C2"/>
</dbReference>
<dbReference type="Pfam" id="PF08284">
    <property type="entry name" value="RVP_2"/>
    <property type="match status" value="1"/>
</dbReference>
<feature type="domain" description="CCHC-type" evidence="7">
    <location>
        <begin position="97"/>
        <end position="112"/>
    </location>
</feature>
<dbReference type="InterPro" id="IPR041577">
    <property type="entry name" value="RT_RNaseH_2"/>
</dbReference>
<feature type="domain" description="CCHC-type" evidence="7">
    <location>
        <begin position="114"/>
        <end position="131"/>
    </location>
</feature>
<evidence type="ECO:0000256" key="5">
    <source>
        <dbReference type="PROSITE-ProRule" id="PRU00047"/>
    </source>
</evidence>
<keyword evidence="3" id="KW-0238">DNA-binding</keyword>
<evidence type="ECO:0000256" key="2">
    <source>
        <dbReference type="ARBA" id="ARBA00022750"/>
    </source>
</evidence>
<dbReference type="Gene3D" id="3.10.10.10">
    <property type="entry name" value="HIV Type 1 Reverse Transcriptase, subunit A, domain 1"/>
    <property type="match status" value="1"/>
</dbReference>
<dbReference type="Gene3D" id="4.10.60.10">
    <property type="entry name" value="Zinc finger, CCHC-type"/>
    <property type="match status" value="1"/>
</dbReference>
<evidence type="ECO:0000259" key="7">
    <source>
        <dbReference type="PROSITE" id="PS50158"/>
    </source>
</evidence>
<dbReference type="Pfam" id="PF00078">
    <property type="entry name" value="RVT_1"/>
    <property type="match status" value="1"/>
</dbReference>
<keyword evidence="5" id="KW-0862">Zinc</keyword>
<feature type="compositionally biased region" description="Basic and acidic residues" evidence="6">
    <location>
        <begin position="32"/>
        <end position="52"/>
    </location>
</feature>
<dbReference type="GO" id="GO:0008270">
    <property type="term" value="F:zinc ion binding"/>
    <property type="evidence" value="ECO:0007669"/>
    <property type="project" value="UniProtKB-KW"/>
</dbReference>
<dbReference type="Pfam" id="PF17919">
    <property type="entry name" value="RT_RNaseH_2"/>
    <property type="match status" value="1"/>
</dbReference>
<evidence type="ECO:0000313" key="8">
    <source>
        <dbReference type="EMBL" id="KAJ9538923.1"/>
    </source>
</evidence>
<gene>
    <name evidence="8" type="ORF">OSB04_031656</name>
</gene>
<evidence type="ECO:0000256" key="3">
    <source>
        <dbReference type="ARBA" id="ARBA00023125"/>
    </source>
</evidence>
<dbReference type="InterPro" id="IPR050951">
    <property type="entry name" value="Retrovirus_Pol_polyprotein"/>
</dbReference>
<evidence type="ECO:0000256" key="6">
    <source>
        <dbReference type="SAM" id="MobiDB-lite"/>
    </source>
</evidence>
<dbReference type="EMBL" id="JARYMX010000008">
    <property type="protein sequence ID" value="KAJ9538923.1"/>
    <property type="molecule type" value="Genomic_DNA"/>
</dbReference>
<evidence type="ECO:0000256" key="1">
    <source>
        <dbReference type="ARBA" id="ARBA00022670"/>
    </source>
</evidence>
<keyword evidence="9" id="KW-1185">Reference proteome</keyword>
<proteinExistence type="predicted"/>
<feature type="region of interest" description="Disordered" evidence="6">
    <location>
        <begin position="26"/>
        <end position="71"/>
    </location>
</feature>
<sequence>MERYIWGLKSSIREFVQTMKPRTFQEAVDATGMREKEKKRQEEETGHQKRTWDNYSKGAPNSKSGNPKKLKGRIEYPKCKKCGRMHTRKCKVGSTGCIKCGKEGHTMKECNEDRKCYECGMAGHLRPNCPQLQKNATGNLRLTGNDAAKGGRDKIGIPKVKGRAYAMTVSKARETPDVVSDGREINDNLMPMIMREFDVVLGMYWLKKNHVVIVCDVNMVRIHAPNGDMIYIYRDRNYDKIGIISTRKARKSPDRQGFIRPSSSPWGSSILFVKKKDGSIRMCSDYRELNKVTGASYFSKIDLRSGYHQLKVREEDVPKTAFRSRYGHYEFLVIPFGLTNAPTAFMDLMNRVCKPYLDRFVIVFIDDILIYSKSQEEHKQNLQEVQQLLRKEKFYAKYCKCEFWIRDVQFLGHVVSAESIKVDPAKVETKFDWGSKQDEAFQILKQRLSSAPIISLPDGIDDFGVFSDASKQGLRCVLMQRDKVIAYASRQLKEHEKRYSTHDLELVAVRELNMRQRRWMEFLKDNDCEIHYHPGKANVVADELSRKERAEPIRVRAMRIEVKNDLMDLRKAHEEGNIRSERMVGQTKLLEEGPDGIQRVKGRIWSPYVGDVRYIILDEAHKSSYSVHPGADKMYKDLNNEYWWPGMKRSISGYVEKCMTSLQIKAEHQRPVGQLQQLEIPVWKWDRVTMDFITKLPGMLRGHDAIWVIVDRLTKSAHFMPIKESYSLEKLAQLYMYEIVVRHGVPLSIVSDRDTTSKF</sequence>
<name>A0AA38SHF5_9ASTR</name>
<dbReference type="InterPro" id="IPR036875">
    <property type="entry name" value="Znf_CCHC_sf"/>
</dbReference>
<dbReference type="SUPFAM" id="SSF56672">
    <property type="entry name" value="DNA/RNA polymerases"/>
    <property type="match status" value="1"/>
</dbReference>
<dbReference type="GO" id="GO:0003677">
    <property type="term" value="F:DNA binding"/>
    <property type="evidence" value="ECO:0007669"/>
    <property type="project" value="UniProtKB-KW"/>
</dbReference>
<dbReference type="PANTHER" id="PTHR37984:SF5">
    <property type="entry name" value="PROTEIN NYNRIN-LIKE"/>
    <property type="match status" value="1"/>
</dbReference>
<dbReference type="SMART" id="SM00343">
    <property type="entry name" value="ZnF_C2HC"/>
    <property type="match status" value="2"/>
</dbReference>
<dbReference type="SUPFAM" id="SSF57756">
    <property type="entry name" value="Retrovirus zinc finger-like domains"/>
    <property type="match status" value="1"/>
</dbReference>
<keyword evidence="1" id="KW-0645">Protease</keyword>
<dbReference type="InterPro" id="IPR001878">
    <property type="entry name" value="Znf_CCHC"/>
</dbReference>
<protein>
    <recommendedName>
        <fullName evidence="7">CCHC-type domain-containing protein</fullName>
    </recommendedName>
</protein>
<reference evidence="8" key="1">
    <citation type="submission" date="2023-03" db="EMBL/GenBank/DDBJ databases">
        <title>Chromosome-scale reference genome and RAD-based genetic map of yellow starthistle (Centaurea solstitialis) reveal putative structural variation and QTLs associated with invader traits.</title>
        <authorList>
            <person name="Reatini B."/>
            <person name="Cang F.A."/>
            <person name="Jiang Q."/>
            <person name="Mckibben M.T.W."/>
            <person name="Barker M.S."/>
            <person name="Rieseberg L.H."/>
            <person name="Dlugosch K.M."/>
        </authorList>
    </citation>
    <scope>NUCLEOTIDE SEQUENCE</scope>
    <source>
        <strain evidence="8">CAN-66</strain>
        <tissue evidence="8">Leaf</tissue>
    </source>
</reference>
<dbReference type="InterPro" id="IPR043502">
    <property type="entry name" value="DNA/RNA_pol_sf"/>
</dbReference>
<dbReference type="Proteomes" id="UP001172457">
    <property type="component" value="Chromosome 8"/>
</dbReference>
<dbReference type="CDD" id="cd09274">
    <property type="entry name" value="RNase_HI_RT_Ty3"/>
    <property type="match status" value="1"/>
</dbReference>
<keyword evidence="2" id="KW-0064">Aspartyl protease</keyword>
<keyword evidence="5" id="KW-0479">Metal-binding</keyword>
<keyword evidence="2" id="KW-0378">Hydrolase</keyword>
<dbReference type="Gene3D" id="3.30.420.10">
    <property type="entry name" value="Ribonuclease H-like superfamily/Ribonuclease H"/>
    <property type="match status" value="1"/>
</dbReference>
<dbReference type="CDD" id="cd01647">
    <property type="entry name" value="RT_LTR"/>
    <property type="match status" value="1"/>
</dbReference>
<organism evidence="8 9">
    <name type="scientific">Centaurea solstitialis</name>
    <name type="common">yellow star-thistle</name>
    <dbReference type="NCBI Taxonomy" id="347529"/>
    <lineage>
        <taxon>Eukaryota</taxon>
        <taxon>Viridiplantae</taxon>
        <taxon>Streptophyta</taxon>
        <taxon>Embryophyta</taxon>
        <taxon>Tracheophyta</taxon>
        <taxon>Spermatophyta</taxon>
        <taxon>Magnoliopsida</taxon>
        <taxon>eudicotyledons</taxon>
        <taxon>Gunneridae</taxon>
        <taxon>Pentapetalae</taxon>
        <taxon>asterids</taxon>
        <taxon>campanulids</taxon>
        <taxon>Asterales</taxon>
        <taxon>Asteraceae</taxon>
        <taxon>Carduoideae</taxon>
        <taxon>Cardueae</taxon>
        <taxon>Centaureinae</taxon>
        <taxon>Centaurea</taxon>
    </lineage>
</organism>
<dbReference type="GO" id="GO:0006508">
    <property type="term" value="P:proteolysis"/>
    <property type="evidence" value="ECO:0007669"/>
    <property type="project" value="UniProtKB-KW"/>
</dbReference>
<keyword evidence="5" id="KW-0863">Zinc-finger</keyword>
<dbReference type="GO" id="GO:0004190">
    <property type="term" value="F:aspartic-type endopeptidase activity"/>
    <property type="evidence" value="ECO:0007669"/>
    <property type="project" value="UniProtKB-KW"/>
</dbReference>
<evidence type="ECO:0000256" key="4">
    <source>
        <dbReference type="ARBA" id="ARBA00023268"/>
    </source>
</evidence>
<dbReference type="AlphaFoldDB" id="A0AA38SHF5"/>
<dbReference type="InterPro" id="IPR000477">
    <property type="entry name" value="RT_dom"/>
</dbReference>
<accession>A0AA38SHF5</accession>
<dbReference type="SUPFAM" id="SSF53098">
    <property type="entry name" value="Ribonuclease H-like"/>
    <property type="match status" value="1"/>
</dbReference>
<dbReference type="InterPro" id="IPR036397">
    <property type="entry name" value="RNaseH_sf"/>
</dbReference>